<evidence type="ECO:0000256" key="4">
    <source>
        <dbReference type="ARBA" id="ARBA00023136"/>
    </source>
</evidence>
<feature type="transmembrane region" description="Helical" evidence="6">
    <location>
        <begin position="454"/>
        <end position="470"/>
    </location>
</feature>
<feature type="transmembrane region" description="Helical" evidence="6">
    <location>
        <begin position="27"/>
        <end position="48"/>
    </location>
</feature>
<feature type="domain" description="Inositolphosphotransferase Aur1/Ipt1" evidence="7">
    <location>
        <begin position="180"/>
        <end position="306"/>
    </location>
</feature>
<organism evidence="8 9">
    <name type="scientific">Kluyveromyces marxianus</name>
    <name type="common">Yeast</name>
    <name type="synonym">Candida kefyr</name>
    <dbReference type="NCBI Taxonomy" id="4911"/>
    <lineage>
        <taxon>Eukaryota</taxon>
        <taxon>Fungi</taxon>
        <taxon>Dikarya</taxon>
        <taxon>Ascomycota</taxon>
        <taxon>Saccharomycotina</taxon>
        <taxon>Saccharomycetes</taxon>
        <taxon>Saccharomycetales</taxon>
        <taxon>Saccharomycetaceae</taxon>
        <taxon>Kluyveromyces</taxon>
    </lineage>
</organism>
<feature type="transmembrane region" description="Helical" evidence="6">
    <location>
        <begin position="150"/>
        <end position="172"/>
    </location>
</feature>
<dbReference type="CDD" id="cd03386">
    <property type="entry name" value="PAP2_Aur1_like"/>
    <property type="match status" value="1"/>
</dbReference>
<feature type="transmembrane region" description="Helical" evidence="6">
    <location>
        <begin position="214"/>
        <end position="235"/>
    </location>
</feature>
<name>A0ABX6EPN1_KLUMA</name>
<keyword evidence="2 6" id="KW-0812">Transmembrane</keyword>
<dbReference type="Pfam" id="PF14378">
    <property type="entry name" value="PAP2_3"/>
    <property type="match status" value="1"/>
</dbReference>
<dbReference type="InterPro" id="IPR052185">
    <property type="entry name" value="IPC_Synthase-Related"/>
</dbReference>
<feature type="transmembrane region" description="Helical" evidence="6">
    <location>
        <begin position="286"/>
        <end position="308"/>
    </location>
</feature>
<evidence type="ECO:0000259" key="7">
    <source>
        <dbReference type="Pfam" id="PF14378"/>
    </source>
</evidence>
<keyword evidence="4 6" id="KW-0472">Membrane</keyword>
<feature type="transmembrane region" description="Helical" evidence="6">
    <location>
        <begin position="88"/>
        <end position="113"/>
    </location>
</feature>
<keyword evidence="3 6" id="KW-1133">Transmembrane helix</keyword>
<feature type="transmembrane region" description="Helical" evidence="6">
    <location>
        <begin position="482"/>
        <end position="501"/>
    </location>
</feature>
<feature type="compositionally biased region" description="Polar residues" evidence="5">
    <location>
        <begin position="353"/>
        <end position="376"/>
    </location>
</feature>
<dbReference type="EMBL" id="CP015055">
    <property type="protein sequence ID" value="QGN14220.1"/>
    <property type="molecule type" value="Genomic_DNA"/>
</dbReference>
<keyword evidence="9" id="KW-1185">Reference proteome</keyword>
<evidence type="ECO:0000313" key="9">
    <source>
        <dbReference type="Proteomes" id="UP000422736"/>
    </source>
</evidence>
<evidence type="ECO:0000256" key="5">
    <source>
        <dbReference type="SAM" id="MobiDB-lite"/>
    </source>
</evidence>
<evidence type="ECO:0000313" key="8">
    <source>
        <dbReference type="EMBL" id="QGN14220.1"/>
    </source>
</evidence>
<reference evidence="8 9" key="1">
    <citation type="submission" date="2016-03" db="EMBL/GenBank/DDBJ databases">
        <title>How can Kluyveromyces marxianus grow so fast - potential evolutionary course in Saccharomyces Complex revealed by comparative genomics.</title>
        <authorList>
            <person name="Mo W."/>
            <person name="Lu W."/>
            <person name="Yang X."/>
            <person name="Qi J."/>
            <person name="Lv H."/>
        </authorList>
    </citation>
    <scope>NUCLEOTIDE SEQUENCE [LARGE SCALE GENOMIC DNA]</scope>
    <source>
        <strain evidence="8 9">FIM1</strain>
    </source>
</reference>
<sequence length="545" mass="62407">MGAIAAFECVWWFLKRVYLGGTNQRNVFTLALNFCVNFSPVFLWLFMFKNAGVIPNSWRPHIWGSLAYYLDNYMFGDFWHSLDSETQFWFSLFTSSVVCVVCIGLPLLAWYYIYFRKRAKFNVFDDTDCLTQNPLNGVARVQFSPSRLRILLPFAFPAFMFLVLNIDNLLASQDEKNFTRFKDILAWVLYVILHLTAPILTGVYLYVFHAPGTLKCFSFALGLQNIAGLCTHMLLPMAPPWFVHMYGAHDKEHLNYQQQGYAAGLTRVDMHLGTHLNSNGFHLSPIVFGAVPSLHSAIAVQCFFFLMFRSTFTKSVPESISRGNGIDNDDENTTTTTTNNNDDDDEYYYQPQGPLTKSTQGTPEGTPESQELTPSSTPAIIPFEFEEDEDVDQDKFGTLGSFRAYDSDDMERLISSDSDSEVSPENLVQALAAQQKLPLHILQSKWLYVFHKGWVPKFLGTVFVCMQWWSTQYLDHHFRFDLFVGAIYASISYIVINKYVLQPKVIKPWLLVRADPSKDTKNESRTMGMRVFAGTCAEWFFDPLK</sequence>
<feature type="transmembrane region" description="Helical" evidence="6">
    <location>
        <begin position="184"/>
        <end position="207"/>
    </location>
</feature>
<dbReference type="PANTHER" id="PTHR31310:SF8">
    <property type="entry name" value="INOSITOLPHOSPHOTRANSFERASE 1"/>
    <property type="match status" value="1"/>
</dbReference>
<comment type="subcellular location">
    <subcellularLocation>
        <location evidence="1">Membrane</location>
        <topology evidence="1">Multi-pass membrane protein</topology>
    </subcellularLocation>
</comment>
<accession>A0ABX6EPN1</accession>
<evidence type="ECO:0000256" key="6">
    <source>
        <dbReference type="SAM" id="Phobius"/>
    </source>
</evidence>
<dbReference type="InterPro" id="IPR026841">
    <property type="entry name" value="Aur1/Ipt1"/>
</dbReference>
<proteinExistence type="predicted"/>
<dbReference type="Proteomes" id="UP000422736">
    <property type="component" value="Chromosome 2"/>
</dbReference>
<gene>
    <name evidence="8" type="primary">IPT1</name>
    <name evidence="8" type="ORF">FIM1_876</name>
</gene>
<dbReference type="PANTHER" id="PTHR31310">
    <property type="match status" value="1"/>
</dbReference>
<evidence type="ECO:0000256" key="2">
    <source>
        <dbReference type="ARBA" id="ARBA00022692"/>
    </source>
</evidence>
<evidence type="ECO:0000256" key="3">
    <source>
        <dbReference type="ARBA" id="ARBA00022989"/>
    </source>
</evidence>
<protein>
    <submittedName>
        <fullName evidence="8">Inositolphosphotransferase 1</fullName>
    </submittedName>
</protein>
<feature type="region of interest" description="Disordered" evidence="5">
    <location>
        <begin position="319"/>
        <end position="376"/>
    </location>
</feature>
<evidence type="ECO:0000256" key="1">
    <source>
        <dbReference type="ARBA" id="ARBA00004141"/>
    </source>
</evidence>